<name>A0A6J6F7F8_9ZZZZ</name>
<dbReference type="PANTHER" id="PTHR37419:SF1">
    <property type="entry name" value="SERINE_THREONINE-PROTEIN KINASE TOXIN HIPA"/>
    <property type="match status" value="1"/>
</dbReference>
<keyword evidence="2" id="KW-0418">Kinase</keyword>
<dbReference type="Pfam" id="PF07804">
    <property type="entry name" value="HipA_C"/>
    <property type="match status" value="1"/>
</dbReference>
<dbReference type="InterPro" id="IPR017508">
    <property type="entry name" value="HipA_N1"/>
</dbReference>
<keyword evidence="1" id="KW-0808">Transferase</keyword>
<dbReference type="InterPro" id="IPR052028">
    <property type="entry name" value="HipA_Ser/Thr_kinase"/>
</dbReference>
<dbReference type="Gene3D" id="1.10.1070.20">
    <property type="match status" value="1"/>
</dbReference>
<evidence type="ECO:0000313" key="6">
    <source>
        <dbReference type="EMBL" id="CAB4584237.1"/>
    </source>
</evidence>
<evidence type="ECO:0000259" key="5">
    <source>
        <dbReference type="Pfam" id="PF13657"/>
    </source>
</evidence>
<gene>
    <name evidence="6" type="ORF">UFOPK1493_03296</name>
</gene>
<feature type="region of interest" description="Disordered" evidence="3">
    <location>
        <begin position="98"/>
        <end position="129"/>
    </location>
</feature>
<dbReference type="InterPro" id="IPR012893">
    <property type="entry name" value="HipA-like_C"/>
</dbReference>
<organism evidence="6">
    <name type="scientific">freshwater metagenome</name>
    <dbReference type="NCBI Taxonomy" id="449393"/>
    <lineage>
        <taxon>unclassified sequences</taxon>
        <taxon>metagenomes</taxon>
        <taxon>ecological metagenomes</taxon>
    </lineage>
</organism>
<dbReference type="GO" id="GO:0004674">
    <property type="term" value="F:protein serine/threonine kinase activity"/>
    <property type="evidence" value="ECO:0007669"/>
    <property type="project" value="TreeGrafter"/>
</dbReference>
<protein>
    <submittedName>
        <fullName evidence="6">Unannotated protein</fullName>
    </submittedName>
</protein>
<evidence type="ECO:0000259" key="4">
    <source>
        <dbReference type="Pfam" id="PF07804"/>
    </source>
</evidence>
<dbReference type="Pfam" id="PF13657">
    <property type="entry name" value="Couple_hipA"/>
    <property type="match status" value="1"/>
</dbReference>
<reference evidence="6" key="1">
    <citation type="submission" date="2020-05" db="EMBL/GenBank/DDBJ databases">
        <authorList>
            <person name="Chiriac C."/>
            <person name="Salcher M."/>
            <person name="Ghai R."/>
            <person name="Kavagutti S V."/>
        </authorList>
    </citation>
    <scope>NUCLEOTIDE SEQUENCE</scope>
</reference>
<dbReference type="NCBIfam" id="TIGR03071">
    <property type="entry name" value="couple_hipA"/>
    <property type="match status" value="1"/>
</dbReference>
<dbReference type="EMBL" id="CAEZSR010000174">
    <property type="protein sequence ID" value="CAB4584237.1"/>
    <property type="molecule type" value="Genomic_DNA"/>
</dbReference>
<sequence>MVWLYGTPTLELERRADLLRAGVHVEALERWGLGSRVFSATLRLASSRFATDQRISRWFDNLLPEVGRAEMAAIHATSTRPFDLLRAIGLDSAGALVIGGPTDPAGPDRRSGPTDGDPTLSDRPPSHRPVGLAEIDALVRDLPRRPLGDDGRLRSSLAGVQGKLLLSRLPDGTWAVPERGAPSTHILKPEPIDAPFGSSANEAVCTELARRCGLTPCSSSLLQLPSGRLCFVTERYDRLRSDTGEVRRLHQEDLCQVLDRAPGDKYERAGEHLLATTASLLARTATMSDVRRLLAQLTFHVAIGNADAHAKNVSLLHHANATLSLAPIYDVANTVLHPNRTSELSMRVNGVASIHEVGVDDLVAEARGWKLREAEARSIVRETLEEVAAELSGAVAGIWVPHAEEELVGSIAGRCGRLLAGKSAGT</sequence>
<accession>A0A6J6F7F8</accession>
<feature type="domain" description="HipA N-terminal subdomain 1" evidence="5">
    <location>
        <begin position="2"/>
        <end position="98"/>
    </location>
</feature>
<proteinExistence type="predicted"/>
<feature type="domain" description="HipA-like C-terminal" evidence="4">
    <location>
        <begin position="155"/>
        <end position="389"/>
    </location>
</feature>
<dbReference type="GO" id="GO:0005829">
    <property type="term" value="C:cytosol"/>
    <property type="evidence" value="ECO:0007669"/>
    <property type="project" value="TreeGrafter"/>
</dbReference>
<dbReference type="PANTHER" id="PTHR37419">
    <property type="entry name" value="SERINE/THREONINE-PROTEIN KINASE TOXIN HIPA"/>
    <property type="match status" value="1"/>
</dbReference>
<evidence type="ECO:0000256" key="3">
    <source>
        <dbReference type="SAM" id="MobiDB-lite"/>
    </source>
</evidence>
<evidence type="ECO:0000256" key="1">
    <source>
        <dbReference type="ARBA" id="ARBA00022679"/>
    </source>
</evidence>
<evidence type="ECO:0000256" key="2">
    <source>
        <dbReference type="ARBA" id="ARBA00022777"/>
    </source>
</evidence>
<dbReference type="AlphaFoldDB" id="A0A6J6F7F8"/>